<proteinExistence type="predicted"/>
<feature type="chain" id="PRO_5007541932" evidence="1">
    <location>
        <begin position="26"/>
        <end position="213"/>
    </location>
</feature>
<evidence type="ECO:0000256" key="1">
    <source>
        <dbReference type="SAM" id="SignalP"/>
    </source>
</evidence>
<accession>A0A147BBU7</accession>
<organism evidence="2">
    <name type="scientific">Ixodes ricinus</name>
    <name type="common">Common tick</name>
    <name type="synonym">Acarus ricinus</name>
    <dbReference type="NCBI Taxonomy" id="34613"/>
    <lineage>
        <taxon>Eukaryota</taxon>
        <taxon>Metazoa</taxon>
        <taxon>Ecdysozoa</taxon>
        <taxon>Arthropoda</taxon>
        <taxon>Chelicerata</taxon>
        <taxon>Arachnida</taxon>
        <taxon>Acari</taxon>
        <taxon>Parasitiformes</taxon>
        <taxon>Ixodida</taxon>
        <taxon>Ixodoidea</taxon>
        <taxon>Ixodidae</taxon>
        <taxon>Ixodinae</taxon>
        <taxon>Ixodes</taxon>
    </lineage>
</organism>
<protein>
    <submittedName>
        <fullName evidence="2">Putative secreted protein</fullName>
    </submittedName>
</protein>
<feature type="signal peptide" evidence="1">
    <location>
        <begin position="1"/>
        <end position="25"/>
    </location>
</feature>
<dbReference type="AlphaFoldDB" id="A0A147BBU7"/>
<evidence type="ECO:0000313" key="2">
    <source>
        <dbReference type="EMBL" id="JAR88250.1"/>
    </source>
</evidence>
<name>A0A147BBU7_IXORI</name>
<reference evidence="2" key="1">
    <citation type="journal article" date="2018" name="PLoS Negl. Trop. Dis.">
        <title>Sialome diversity of ticks revealed by RNAseq of single tick salivary glands.</title>
        <authorList>
            <person name="Perner J."/>
            <person name="Kropackova S."/>
            <person name="Kopacek P."/>
            <person name="Ribeiro J.M."/>
        </authorList>
    </citation>
    <scope>NUCLEOTIDE SEQUENCE</scope>
    <source>
        <strain evidence="2">Siblings of single egg batch collected in Ceske Budejovice</strain>
        <tissue evidence="2">Salivary glands</tissue>
    </source>
</reference>
<keyword evidence="1" id="KW-0732">Signal</keyword>
<dbReference type="EMBL" id="GEGO01007154">
    <property type="protein sequence ID" value="JAR88250.1"/>
    <property type="molecule type" value="Transcribed_RNA"/>
</dbReference>
<sequence length="213" mass="23208">MAAISSRYISSALIVLFVLLGIASGSTPTARFNDEIQTTPIVLYQCYRNGTTVEPENSVNYTVLFDGTSPNDTDSKGDVWFAINGTQNSYTQLTFTAKYDSQSDMVILVAAGSTTEEKIHLLADPFRGKGYFVNEMFGGKPASKIYDADKSCENAAANLREACPDGCGMRFVRDIGRVSGGANNGLTVILEKLCRHYPFLPIICTTKREVILS</sequence>